<keyword evidence="1" id="KW-1133">Transmembrane helix</keyword>
<proteinExistence type="predicted"/>
<dbReference type="EMBL" id="BHYK01000024">
    <property type="protein sequence ID" value="GCD11970.1"/>
    <property type="molecule type" value="Genomic_DNA"/>
</dbReference>
<dbReference type="AlphaFoldDB" id="A0A401UR26"/>
<feature type="transmembrane region" description="Helical" evidence="1">
    <location>
        <begin position="30"/>
        <end position="48"/>
    </location>
</feature>
<dbReference type="PROSITE" id="PS50244">
    <property type="entry name" value="S5A_REDUCTASE"/>
    <property type="match status" value="1"/>
</dbReference>
<evidence type="ECO:0000313" key="2">
    <source>
        <dbReference type="EMBL" id="GCD11970.1"/>
    </source>
</evidence>
<evidence type="ECO:0000313" key="3">
    <source>
        <dbReference type="Proteomes" id="UP000287872"/>
    </source>
</evidence>
<dbReference type="Pfam" id="PF06966">
    <property type="entry name" value="DUF1295"/>
    <property type="match status" value="1"/>
</dbReference>
<dbReference type="InterPro" id="IPR010721">
    <property type="entry name" value="UstE-like"/>
</dbReference>
<dbReference type="RefSeq" id="WP_125004249.1">
    <property type="nucleotide sequence ID" value="NZ_BHYK01000024.1"/>
</dbReference>
<reference evidence="2 3" key="1">
    <citation type="submission" date="2018-11" db="EMBL/GenBank/DDBJ databases">
        <title>Genome sequencing and assembly of Clostridium tagluense strain A121.</title>
        <authorList>
            <person name="Murakami T."/>
            <person name="Segawa T."/>
            <person name="Shcherbakova V.A."/>
            <person name="Mori H."/>
            <person name="Yoshimura Y."/>
        </authorList>
    </citation>
    <scope>NUCLEOTIDE SEQUENCE [LARGE SCALE GENOMIC DNA]</scope>
    <source>
        <strain evidence="2 3">A121</strain>
    </source>
</reference>
<dbReference type="Proteomes" id="UP000287872">
    <property type="component" value="Unassembled WGS sequence"/>
</dbReference>
<dbReference type="Gene3D" id="1.20.120.1630">
    <property type="match status" value="1"/>
</dbReference>
<dbReference type="PANTHER" id="PTHR32251">
    <property type="entry name" value="3-OXO-5-ALPHA-STEROID 4-DEHYDROGENASE"/>
    <property type="match status" value="1"/>
</dbReference>
<keyword evidence="1" id="KW-0472">Membrane</keyword>
<name>A0A401UR26_9CLOT</name>
<comment type="caution">
    <text evidence="2">The sequence shown here is derived from an EMBL/GenBank/DDBJ whole genome shotgun (WGS) entry which is preliminary data.</text>
</comment>
<feature type="transmembrane region" description="Helical" evidence="1">
    <location>
        <begin position="54"/>
        <end position="73"/>
    </location>
</feature>
<keyword evidence="1" id="KW-0812">Transmembrane</keyword>
<gene>
    <name evidence="2" type="ORF">Ctaglu_35930</name>
</gene>
<feature type="transmembrane region" description="Helical" evidence="1">
    <location>
        <begin position="206"/>
        <end position="228"/>
    </location>
</feature>
<organism evidence="2 3">
    <name type="scientific">Clostridium tagluense</name>
    <dbReference type="NCBI Taxonomy" id="360422"/>
    <lineage>
        <taxon>Bacteria</taxon>
        <taxon>Bacillati</taxon>
        <taxon>Bacillota</taxon>
        <taxon>Clostridia</taxon>
        <taxon>Eubacteriales</taxon>
        <taxon>Clostridiaceae</taxon>
        <taxon>Clostridium</taxon>
    </lineage>
</organism>
<feature type="transmembrane region" description="Helical" evidence="1">
    <location>
        <begin position="135"/>
        <end position="153"/>
    </location>
</feature>
<dbReference type="PANTHER" id="PTHR32251:SF17">
    <property type="entry name" value="STEROID 5-ALPHA REDUCTASE C-TERMINAL DOMAIN-CONTAINING PROTEIN"/>
    <property type="match status" value="1"/>
</dbReference>
<dbReference type="OrthoDB" id="9779233at2"/>
<feature type="transmembrane region" description="Helical" evidence="1">
    <location>
        <begin position="6"/>
        <end position="25"/>
    </location>
</feature>
<dbReference type="GO" id="GO:0016020">
    <property type="term" value="C:membrane"/>
    <property type="evidence" value="ECO:0007669"/>
    <property type="project" value="TreeGrafter"/>
</dbReference>
<protein>
    <submittedName>
        <fullName evidence="2">Uncharacterized protein</fullName>
    </submittedName>
</protein>
<evidence type="ECO:0000256" key="1">
    <source>
        <dbReference type="SAM" id="Phobius"/>
    </source>
</evidence>
<keyword evidence="3" id="KW-1185">Reference proteome</keyword>
<feature type="transmembrane region" description="Helical" evidence="1">
    <location>
        <begin position="99"/>
        <end position="123"/>
    </location>
</feature>
<accession>A0A401UR26</accession>
<sequence>MDLYLQSIGVIFVYMTVFFIVAQIVKNNSIVDMGWGLGFVVIAVYTLLTSGNYNFRSVIVTVLVFVWGMRLFYHILKRNLGKPEDFRYVAMRKKWGKLIVVRGFLQVFMLQGALMLVIAYPIIMNNATDTGSLGLLEIIGVVIWIVGFAFEALGDKQLKDFISDKKNKGHIMKGGLWKYTRHPNYFGEATMWWGIFIISLSSRSGIAGIISPILITLLLLFVSGVPMLEKHYKDNKEFQDYSKYTNIFVPWVPKKIKKN</sequence>